<dbReference type="InterPro" id="IPR027789">
    <property type="entry name" value="Syndecan/Neurexin_dom"/>
</dbReference>
<feature type="transmembrane region" description="Helical" evidence="10">
    <location>
        <begin position="309"/>
        <end position="334"/>
    </location>
</feature>
<evidence type="ECO:0000256" key="7">
    <source>
        <dbReference type="ARBA" id="ARBA00023180"/>
    </source>
</evidence>
<name>A0A0K0M974_9ECHI</name>
<sequence>MRMLIHLWMVLTLVLGICGDDMVRRAAGDNYEEGSGMNMGSGGLPITGGVDDEDYPSSSSFVSSMSYFESSGDSSYESYGSVEENTNAIVMRGEFTINGIRGGTLEWMEDFADRTSTTFKEFSNLIGPLIRNALENSKKTRSGLLKVEITGFRHGSIITEYEASYSTDSTVSPDQIRKALKEAVTSDRFGGIEIDPKSVALVTAVRPPGLVVTDSPPAPTKAIKDVTQKPVKVTKAPMEPTTQSNKVDGDVIDIDETPEDKIDPNEVGPKPEPTTKEPEDNKHGNGLGQKDNPKPKSKSFWDKLFSHPAILAALVGAVVLALLIVVLLFMFIVYRLKKKDEGSYSLDEPHKVKDPMAYWKDTKEFYA</sequence>
<dbReference type="GO" id="GO:0009986">
    <property type="term" value="C:cell surface"/>
    <property type="evidence" value="ECO:0007669"/>
    <property type="project" value="TreeGrafter"/>
</dbReference>
<dbReference type="PANTHER" id="PTHR10915:SF1">
    <property type="entry name" value="SYNDECAN"/>
    <property type="match status" value="1"/>
</dbReference>
<keyword evidence="11" id="KW-0732">Signal</keyword>
<feature type="domain" description="SEA" evidence="12">
    <location>
        <begin position="87"/>
        <end position="206"/>
    </location>
</feature>
<reference evidence="13" key="1">
    <citation type="submission" date="2014-06" db="EMBL/GenBank/DDBJ databases">
        <title>Three species of the Botryosphaeriales overlap on five unrelated trees in China, with a novel species.</title>
        <authorList>
            <person name="Tian C."/>
            <person name="Fan X."/>
        </authorList>
    </citation>
    <scope>NUCLEOTIDE SEQUENCE</scope>
</reference>
<dbReference type="InterPro" id="IPR001050">
    <property type="entry name" value="Syndecan"/>
</dbReference>
<keyword evidence="8" id="KW-0357">Heparan sulfate</keyword>
<evidence type="ECO:0000256" key="8">
    <source>
        <dbReference type="ARBA" id="ARBA00023207"/>
    </source>
</evidence>
<evidence type="ECO:0000256" key="9">
    <source>
        <dbReference type="SAM" id="MobiDB-lite"/>
    </source>
</evidence>
<dbReference type="InterPro" id="IPR036364">
    <property type="entry name" value="SEA_dom_sf"/>
</dbReference>
<feature type="signal peptide" evidence="11">
    <location>
        <begin position="1"/>
        <end position="19"/>
    </location>
</feature>
<keyword evidence="6 10" id="KW-0472">Membrane</keyword>
<evidence type="ECO:0000256" key="5">
    <source>
        <dbReference type="ARBA" id="ARBA00022989"/>
    </source>
</evidence>
<keyword evidence="4" id="KW-0654">Proteoglycan</keyword>
<evidence type="ECO:0000256" key="11">
    <source>
        <dbReference type="SAM" id="SignalP"/>
    </source>
</evidence>
<dbReference type="GO" id="GO:0016020">
    <property type="term" value="C:membrane"/>
    <property type="evidence" value="ECO:0007669"/>
    <property type="project" value="UniProtKB-SubCell"/>
</dbReference>
<dbReference type="PROSITE" id="PS50024">
    <property type="entry name" value="SEA"/>
    <property type="match status" value="1"/>
</dbReference>
<feature type="compositionally biased region" description="Basic and acidic residues" evidence="9">
    <location>
        <begin position="273"/>
        <end position="283"/>
    </location>
</feature>
<dbReference type="GO" id="GO:0016477">
    <property type="term" value="P:cell migration"/>
    <property type="evidence" value="ECO:0007669"/>
    <property type="project" value="TreeGrafter"/>
</dbReference>
<evidence type="ECO:0000256" key="6">
    <source>
        <dbReference type="ARBA" id="ARBA00023136"/>
    </source>
</evidence>
<keyword evidence="3 10" id="KW-0812">Transmembrane</keyword>
<evidence type="ECO:0000256" key="2">
    <source>
        <dbReference type="ARBA" id="ARBA00005343"/>
    </source>
</evidence>
<dbReference type="AlphaFoldDB" id="A0A0K0M974"/>
<organism evidence="13">
    <name type="scientific">Ophiomastix wendtii</name>
    <dbReference type="NCBI Taxonomy" id="7623"/>
    <lineage>
        <taxon>Eukaryota</taxon>
        <taxon>Metazoa</taxon>
        <taxon>Echinodermata</taxon>
        <taxon>Eleutherozoa</taxon>
        <taxon>Asterozoa</taxon>
        <taxon>Ophiuroidea</taxon>
        <taxon>Myophiuroidea</taxon>
        <taxon>Metophiurida</taxon>
        <taxon>Ophintegrida</taxon>
        <taxon>Amphilepidida</taxon>
        <taxon>Ophiurina</taxon>
        <taxon>Gnathophiurina</taxon>
        <taxon>Ophiactoidea</taxon>
        <taxon>Ophiocomidae</taxon>
        <taxon>Ophiomastix</taxon>
    </lineage>
</organism>
<protein>
    <submittedName>
        <fullName evidence="13">Syndecan and SEA domain protein</fullName>
    </submittedName>
</protein>
<dbReference type="Pfam" id="PF01034">
    <property type="entry name" value="Syndecan"/>
    <property type="match status" value="1"/>
</dbReference>
<feature type="chain" id="PRO_5005451201" evidence="11">
    <location>
        <begin position="20"/>
        <end position="367"/>
    </location>
</feature>
<dbReference type="SUPFAM" id="SSF82671">
    <property type="entry name" value="SEA domain"/>
    <property type="match status" value="1"/>
</dbReference>
<keyword evidence="7" id="KW-0325">Glycoprotein</keyword>
<dbReference type="InterPro" id="IPR000082">
    <property type="entry name" value="SEA_dom"/>
</dbReference>
<comment type="similarity">
    <text evidence="2">Belongs to the syndecan proteoglycan family.</text>
</comment>
<evidence type="ECO:0000256" key="1">
    <source>
        <dbReference type="ARBA" id="ARBA00004479"/>
    </source>
</evidence>
<evidence type="ECO:0000256" key="4">
    <source>
        <dbReference type="ARBA" id="ARBA00022974"/>
    </source>
</evidence>
<feature type="region of interest" description="Disordered" evidence="9">
    <location>
        <begin position="213"/>
        <end position="295"/>
    </location>
</feature>
<dbReference type="Pfam" id="PF01390">
    <property type="entry name" value="SEA"/>
    <property type="match status" value="1"/>
</dbReference>
<keyword evidence="5 10" id="KW-1133">Transmembrane helix</keyword>
<dbReference type="PANTHER" id="PTHR10915">
    <property type="entry name" value="SYNDECAN"/>
    <property type="match status" value="1"/>
</dbReference>
<evidence type="ECO:0000259" key="12">
    <source>
        <dbReference type="PROSITE" id="PS50024"/>
    </source>
</evidence>
<evidence type="ECO:0000313" key="13">
    <source>
        <dbReference type="EMBL" id="AJT58577.1"/>
    </source>
</evidence>
<dbReference type="EMBL" id="KJ999727">
    <property type="protein sequence ID" value="AJT58577.1"/>
    <property type="molecule type" value="mRNA"/>
</dbReference>
<proteinExistence type="evidence at transcript level"/>
<comment type="subcellular location">
    <subcellularLocation>
        <location evidence="1">Membrane</location>
        <topology evidence="1">Single-pass type I membrane protein</topology>
    </subcellularLocation>
</comment>
<evidence type="ECO:0000256" key="3">
    <source>
        <dbReference type="ARBA" id="ARBA00022692"/>
    </source>
</evidence>
<evidence type="ECO:0000256" key="10">
    <source>
        <dbReference type="SAM" id="Phobius"/>
    </source>
</evidence>
<accession>A0A0K0M974</accession>